<organism evidence="4 5">
    <name type="scientific">Denitromonas iodatirespirans</name>
    <dbReference type="NCBI Taxonomy" id="2795389"/>
    <lineage>
        <taxon>Bacteria</taxon>
        <taxon>Pseudomonadati</taxon>
        <taxon>Pseudomonadota</taxon>
        <taxon>Betaproteobacteria</taxon>
        <taxon>Rhodocyclales</taxon>
        <taxon>Zoogloeaceae</taxon>
        <taxon>Denitromonas</taxon>
    </lineage>
</organism>
<dbReference type="Pfam" id="PF03641">
    <property type="entry name" value="Lysine_decarbox"/>
    <property type="match status" value="1"/>
</dbReference>
<gene>
    <name evidence="4" type="ORF">I8J34_19020</name>
</gene>
<evidence type="ECO:0000313" key="4">
    <source>
        <dbReference type="EMBL" id="MBT0963280.1"/>
    </source>
</evidence>
<protein>
    <recommendedName>
        <fullName evidence="3">Cytokinin riboside 5'-monophosphate phosphoribohydrolase</fullName>
        <ecNumber evidence="3">3.2.2.n1</ecNumber>
    </recommendedName>
</protein>
<dbReference type="Gene3D" id="3.40.50.450">
    <property type="match status" value="1"/>
</dbReference>
<accession>A0A944HAA9</accession>
<keyword evidence="3" id="KW-0378">Hydrolase</keyword>
<dbReference type="GO" id="GO:0005829">
    <property type="term" value="C:cytosol"/>
    <property type="evidence" value="ECO:0007669"/>
    <property type="project" value="TreeGrafter"/>
</dbReference>
<keyword evidence="3" id="KW-0203">Cytokinin biosynthesis</keyword>
<comment type="similarity">
    <text evidence="2 3">Belongs to the LOG family.</text>
</comment>
<dbReference type="SUPFAM" id="SSF102405">
    <property type="entry name" value="MCP/YpsA-like"/>
    <property type="match status" value="1"/>
</dbReference>
<dbReference type="InterPro" id="IPR031100">
    <property type="entry name" value="LOG_fam"/>
</dbReference>
<dbReference type="InterPro" id="IPR005269">
    <property type="entry name" value="LOG"/>
</dbReference>
<reference evidence="5" key="1">
    <citation type="journal article" date="2022" name="ISME J.">
        <title>Genetic and phylogenetic analysis of dissimilatory iodate-reducing bacteria identifies potential niches across the world's oceans.</title>
        <authorList>
            <person name="Reyes-Umana V."/>
            <person name="Henning Z."/>
            <person name="Lee K."/>
            <person name="Barnum T.P."/>
            <person name="Coates J.D."/>
        </authorList>
    </citation>
    <scope>NUCLEOTIDE SEQUENCE [LARGE SCALE GENOMIC DNA]</scope>
    <source>
        <strain evidence="5">IR12</strain>
    </source>
</reference>
<evidence type="ECO:0000256" key="1">
    <source>
        <dbReference type="ARBA" id="ARBA00000274"/>
    </source>
</evidence>
<dbReference type="GO" id="GO:0009691">
    <property type="term" value="P:cytokinin biosynthetic process"/>
    <property type="evidence" value="ECO:0007669"/>
    <property type="project" value="UniProtKB-UniRule"/>
</dbReference>
<dbReference type="PANTHER" id="PTHR31223:SF70">
    <property type="entry name" value="LOG FAMILY PROTEIN YJL055W"/>
    <property type="match status" value="1"/>
</dbReference>
<name>A0A944HAA9_DENI1</name>
<dbReference type="RefSeq" id="WP_214363217.1">
    <property type="nucleotide sequence ID" value="NZ_JAEKFT010000027.1"/>
</dbReference>
<dbReference type="NCBIfam" id="TIGR00730">
    <property type="entry name" value="Rossman fold protein, TIGR00730 family"/>
    <property type="match status" value="1"/>
</dbReference>
<comment type="catalytic activity">
    <reaction evidence="1">
        <text>AMP + H2O = D-ribose 5-phosphate + adenine</text>
        <dbReference type="Rhea" id="RHEA:20129"/>
        <dbReference type="ChEBI" id="CHEBI:15377"/>
        <dbReference type="ChEBI" id="CHEBI:16708"/>
        <dbReference type="ChEBI" id="CHEBI:78346"/>
        <dbReference type="ChEBI" id="CHEBI:456215"/>
        <dbReference type="EC" id="3.2.2.4"/>
    </reaction>
</comment>
<sequence length="196" mass="21383">MRFKRLCVFCGARHGARPEYAAAAERMGRTLAERGIELVYGGGNVGLMGVVADACMTAGGSVIGVIPEAMLEWEVGHRALTRLEVVDSMHTRKARMAELSDGFIALPGGLGTFEELFEVLTWSQLGFHRKPIGLLDVANYYTPLAQMLANGVEEGFMKPENASLLIRGDDIDTLLRAMADYRAPATAPRIQNEKQL</sequence>
<dbReference type="EMBL" id="JAEKFT010000027">
    <property type="protein sequence ID" value="MBT0963280.1"/>
    <property type="molecule type" value="Genomic_DNA"/>
</dbReference>
<keyword evidence="5" id="KW-1185">Reference proteome</keyword>
<evidence type="ECO:0000256" key="2">
    <source>
        <dbReference type="ARBA" id="ARBA00006763"/>
    </source>
</evidence>
<dbReference type="EC" id="3.2.2.n1" evidence="3"/>
<dbReference type="Proteomes" id="UP000694660">
    <property type="component" value="Unassembled WGS sequence"/>
</dbReference>
<evidence type="ECO:0000256" key="3">
    <source>
        <dbReference type="RuleBase" id="RU363015"/>
    </source>
</evidence>
<dbReference type="PANTHER" id="PTHR31223">
    <property type="entry name" value="LOG FAMILY PROTEIN YJL055W"/>
    <property type="match status" value="1"/>
</dbReference>
<evidence type="ECO:0000313" key="5">
    <source>
        <dbReference type="Proteomes" id="UP000694660"/>
    </source>
</evidence>
<dbReference type="AlphaFoldDB" id="A0A944HAA9"/>
<comment type="caution">
    <text evidence="4">The sequence shown here is derived from an EMBL/GenBank/DDBJ whole genome shotgun (WGS) entry which is preliminary data.</text>
</comment>
<dbReference type="GO" id="GO:0008714">
    <property type="term" value="F:AMP nucleosidase activity"/>
    <property type="evidence" value="ECO:0007669"/>
    <property type="project" value="UniProtKB-EC"/>
</dbReference>
<proteinExistence type="inferred from homology"/>